<dbReference type="PANTHER" id="PTHR43248:SF29">
    <property type="entry name" value="TRIPEPTIDYL AMINOPEPTIDASE"/>
    <property type="match status" value="1"/>
</dbReference>
<gene>
    <name evidence="6" type="ORF">BHD05_00360</name>
</gene>
<dbReference type="PANTHER" id="PTHR43248">
    <property type="entry name" value="2-SUCCINYL-6-HYDROXY-2,4-CYCLOHEXADIENE-1-CARBOXYLATE SYNTHASE"/>
    <property type="match status" value="1"/>
</dbReference>
<keyword evidence="7" id="KW-1185">Reference proteome</keyword>
<feature type="domain" description="Peptidase S33 tripeptidyl aminopeptidase-like C-terminal" evidence="5">
    <location>
        <begin position="407"/>
        <end position="509"/>
    </location>
</feature>
<evidence type="ECO:0000256" key="4">
    <source>
        <dbReference type="SAM" id="SignalP"/>
    </source>
</evidence>
<dbReference type="RefSeq" id="WP_161884677.1">
    <property type="nucleotide sequence ID" value="NZ_CP017146.1"/>
</dbReference>
<dbReference type="EMBL" id="CP017146">
    <property type="protein sequence ID" value="QHO68327.1"/>
    <property type="molecule type" value="Genomic_DNA"/>
</dbReference>
<reference evidence="6 7" key="1">
    <citation type="submission" date="2016-09" db="EMBL/GenBank/DDBJ databases">
        <title>Complete genome sequence of microbes from the polar regions.</title>
        <authorList>
            <person name="Liao L."/>
            <person name="Chen B."/>
        </authorList>
    </citation>
    <scope>NUCLEOTIDE SEQUENCE [LARGE SCALE GENOMIC DNA]</scope>
    <source>
        <strain evidence="6 7">ZS314</strain>
    </source>
</reference>
<evidence type="ECO:0000313" key="7">
    <source>
        <dbReference type="Proteomes" id="UP000464507"/>
    </source>
</evidence>
<proteinExistence type="inferred from homology"/>
<dbReference type="InterPro" id="IPR029058">
    <property type="entry name" value="AB_hydrolase_fold"/>
</dbReference>
<accession>A0A7L5AEB1</accession>
<dbReference type="Pfam" id="PF08386">
    <property type="entry name" value="Abhydrolase_4"/>
    <property type="match status" value="1"/>
</dbReference>
<comment type="similarity">
    <text evidence="1">Belongs to the peptidase S33 family.</text>
</comment>
<dbReference type="KEGG" id="mant:BHD05_00360"/>
<evidence type="ECO:0000256" key="3">
    <source>
        <dbReference type="ARBA" id="ARBA00022801"/>
    </source>
</evidence>
<dbReference type="InterPro" id="IPR013595">
    <property type="entry name" value="Pept_S33_TAP-like_C"/>
</dbReference>
<dbReference type="Proteomes" id="UP000464507">
    <property type="component" value="Chromosome"/>
</dbReference>
<evidence type="ECO:0000256" key="1">
    <source>
        <dbReference type="ARBA" id="ARBA00010088"/>
    </source>
</evidence>
<sequence>MTARRIALTAAALAVVIPLSGCVSAFLPEQRDAVSTPTGERVTADLEEFYSQVLEWTPCEGDFQCATAEAPLDWTDPGRESIELALIRSTAGGDALGSLLVNPGGPGGSGYDFVRDSLDYAVSDRLQGSYDVVGFDPRGVNKSAAVSCYDDPAELDAYLFELPQNEPGTSAYLDELAAASSEFGAACLEHTGELLGYVDTVSAARDLDLLRAILGDEKLNYLGYSYGTLLGATYANLYPDTTGRLVFDGAVDPATTEFEVSATQAQGFESALRAFLADCKTGEDCAFTGTVDEAMLQIRALLDSLDASPLQATDGRQLGSGSMFYAIILPLYNAGNWVYLNDLFASVLAGDADYAFQLADSYYGRDPDGTYADNSTEAFIAINCLDYSSDANSEALATEAEELARLAPVFGPSMSYGAIGCANWPFPSIRERVSIDAAGSGPILVVGTTNDPATPYVWAENLAAQLENGHLVTYEGEGHTAYNKSNACINDTVDDYFIEGLVPDADPTC</sequence>
<keyword evidence="3" id="KW-0378">Hydrolase</keyword>
<name>A0A7L5AEB1_9MICO</name>
<protein>
    <submittedName>
        <fullName evidence="6">Peptidase</fullName>
    </submittedName>
</protein>
<evidence type="ECO:0000313" key="6">
    <source>
        <dbReference type="EMBL" id="QHO68327.1"/>
    </source>
</evidence>
<evidence type="ECO:0000256" key="2">
    <source>
        <dbReference type="ARBA" id="ARBA00022729"/>
    </source>
</evidence>
<evidence type="ECO:0000259" key="5">
    <source>
        <dbReference type="Pfam" id="PF08386"/>
    </source>
</evidence>
<organism evidence="6 7">
    <name type="scientific">Marisediminicola antarctica</name>
    <dbReference type="NCBI Taxonomy" id="674079"/>
    <lineage>
        <taxon>Bacteria</taxon>
        <taxon>Bacillati</taxon>
        <taxon>Actinomycetota</taxon>
        <taxon>Actinomycetes</taxon>
        <taxon>Micrococcales</taxon>
        <taxon>Microbacteriaceae</taxon>
        <taxon>Marisediminicola</taxon>
    </lineage>
</organism>
<dbReference type="GO" id="GO:0016787">
    <property type="term" value="F:hydrolase activity"/>
    <property type="evidence" value="ECO:0007669"/>
    <property type="project" value="UniProtKB-KW"/>
</dbReference>
<dbReference type="Gene3D" id="3.40.50.1820">
    <property type="entry name" value="alpha/beta hydrolase"/>
    <property type="match status" value="1"/>
</dbReference>
<feature type="chain" id="PRO_5029850723" evidence="4">
    <location>
        <begin position="26"/>
        <end position="509"/>
    </location>
</feature>
<feature type="signal peptide" evidence="4">
    <location>
        <begin position="1"/>
        <end position="25"/>
    </location>
</feature>
<keyword evidence="2 4" id="KW-0732">Signal</keyword>
<dbReference type="AlphaFoldDB" id="A0A7L5AEB1"/>
<dbReference type="OrthoDB" id="3252468at2"/>
<dbReference type="SUPFAM" id="SSF53474">
    <property type="entry name" value="alpha/beta-Hydrolases"/>
    <property type="match status" value="1"/>
</dbReference>
<dbReference type="InterPro" id="IPR051601">
    <property type="entry name" value="Serine_prot/Carboxylest_S33"/>
</dbReference>